<dbReference type="GO" id="GO:0016740">
    <property type="term" value="F:transferase activity"/>
    <property type="evidence" value="ECO:0007669"/>
    <property type="project" value="UniProtKB-KW"/>
</dbReference>
<evidence type="ECO:0000259" key="1">
    <source>
        <dbReference type="PROSITE" id="PS50206"/>
    </source>
</evidence>
<dbReference type="SUPFAM" id="SSF52821">
    <property type="entry name" value="Rhodanese/Cell cycle control phosphatase"/>
    <property type="match status" value="1"/>
</dbReference>
<keyword evidence="3" id="KW-1185">Reference proteome</keyword>
<dbReference type="EMBL" id="AP014936">
    <property type="protein sequence ID" value="BAU50331.1"/>
    <property type="molecule type" value="Genomic_DNA"/>
</dbReference>
<reference evidence="2 3" key="1">
    <citation type="submission" date="2015-08" db="EMBL/GenBank/DDBJ databases">
        <title>Complete genome sequence of Sulfurifustis variabilis.</title>
        <authorList>
            <person name="Miura A."/>
            <person name="Kojima H."/>
            <person name="Fukui M."/>
        </authorList>
    </citation>
    <scope>NUCLEOTIDE SEQUENCE [LARGE SCALE GENOMIC DNA]</scope>
    <source>
        <strain evidence="3">skN76</strain>
    </source>
</reference>
<sequence>MVQQLTVKQLHDWLSREGGRPVILDVREPWELQVCALPDSRHIPMRQIPLRVAELDPEAELVVVCHHGIRSQQVANYLDRQGFGRIYNLRGGVDAWAREIDPGMATY</sequence>
<evidence type="ECO:0000313" key="3">
    <source>
        <dbReference type="Proteomes" id="UP000218899"/>
    </source>
</evidence>
<organism evidence="2 3">
    <name type="scientific">Sulfurifustis variabilis</name>
    <dbReference type="NCBI Taxonomy" id="1675686"/>
    <lineage>
        <taxon>Bacteria</taxon>
        <taxon>Pseudomonadati</taxon>
        <taxon>Pseudomonadota</taxon>
        <taxon>Gammaproteobacteria</taxon>
        <taxon>Acidiferrobacterales</taxon>
        <taxon>Acidiferrobacteraceae</taxon>
        <taxon>Sulfurifustis</taxon>
    </lineage>
</organism>
<gene>
    <name evidence="2" type="ORF">SVA_3797</name>
</gene>
<dbReference type="Proteomes" id="UP000218899">
    <property type="component" value="Chromosome"/>
</dbReference>
<dbReference type="InterPro" id="IPR036873">
    <property type="entry name" value="Rhodanese-like_dom_sf"/>
</dbReference>
<dbReference type="PANTHER" id="PTHR43031:SF17">
    <property type="entry name" value="SULFURTRANSFERASE YTWF-RELATED"/>
    <property type="match status" value="1"/>
</dbReference>
<dbReference type="InterPro" id="IPR001763">
    <property type="entry name" value="Rhodanese-like_dom"/>
</dbReference>
<accession>A0A1B4VD72</accession>
<keyword evidence="2" id="KW-0808">Transferase</keyword>
<proteinExistence type="predicted"/>
<dbReference type="OrthoDB" id="9811849at2"/>
<dbReference type="SMART" id="SM00450">
    <property type="entry name" value="RHOD"/>
    <property type="match status" value="1"/>
</dbReference>
<dbReference type="PANTHER" id="PTHR43031">
    <property type="entry name" value="FAD-DEPENDENT OXIDOREDUCTASE"/>
    <property type="match status" value="1"/>
</dbReference>
<evidence type="ECO:0000313" key="2">
    <source>
        <dbReference type="EMBL" id="BAU50331.1"/>
    </source>
</evidence>
<dbReference type="RefSeq" id="WP_096462645.1">
    <property type="nucleotide sequence ID" value="NZ_AP014936.1"/>
</dbReference>
<dbReference type="Pfam" id="PF00581">
    <property type="entry name" value="Rhodanese"/>
    <property type="match status" value="1"/>
</dbReference>
<dbReference type="Gene3D" id="3.40.250.10">
    <property type="entry name" value="Rhodanese-like domain"/>
    <property type="match status" value="1"/>
</dbReference>
<protein>
    <submittedName>
        <fullName evidence="2">Sulfurtransferase</fullName>
    </submittedName>
</protein>
<name>A0A1B4VD72_9GAMM</name>
<feature type="domain" description="Rhodanese" evidence="1">
    <location>
        <begin position="17"/>
        <end position="105"/>
    </location>
</feature>
<dbReference type="AlphaFoldDB" id="A0A1B4VD72"/>
<dbReference type="InterPro" id="IPR050229">
    <property type="entry name" value="GlpE_sulfurtransferase"/>
</dbReference>
<dbReference type="PROSITE" id="PS50206">
    <property type="entry name" value="RHODANESE_3"/>
    <property type="match status" value="1"/>
</dbReference>
<dbReference type="KEGG" id="sva:SVA_3797"/>